<accession>A0ABR4B0Q0</accession>
<proteinExistence type="predicted"/>
<evidence type="ECO:0000256" key="1">
    <source>
        <dbReference type="SAM" id="MobiDB-lite"/>
    </source>
</evidence>
<protein>
    <submittedName>
        <fullName evidence="2">Uncharacterized protein</fullName>
    </submittedName>
</protein>
<evidence type="ECO:0000313" key="3">
    <source>
        <dbReference type="Proteomes" id="UP001590951"/>
    </source>
</evidence>
<feature type="region of interest" description="Disordered" evidence="1">
    <location>
        <begin position="27"/>
        <end position="53"/>
    </location>
</feature>
<dbReference type="EMBL" id="JBHFEH010000047">
    <property type="protein sequence ID" value="KAL2050464.1"/>
    <property type="molecule type" value="Genomic_DNA"/>
</dbReference>
<organism evidence="2 3">
    <name type="scientific">Lepraria finkii</name>
    <dbReference type="NCBI Taxonomy" id="1340010"/>
    <lineage>
        <taxon>Eukaryota</taxon>
        <taxon>Fungi</taxon>
        <taxon>Dikarya</taxon>
        <taxon>Ascomycota</taxon>
        <taxon>Pezizomycotina</taxon>
        <taxon>Lecanoromycetes</taxon>
        <taxon>OSLEUM clade</taxon>
        <taxon>Lecanoromycetidae</taxon>
        <taxon>Lecanorales</taxon>
        <taxon>Lecanorineae</taxon>
        <taxon>Stereocaulaceae</taxon>
        <taxon>Lepraria</taxon>
    </lineage>
</organism>
<evidence type="ECO:0000313" key="2">
    <source>
        <dbReference type="EMBL" id="KAL2050464.1"/>
    </source>
</evidence>
<sequence length="275" mass="30718">MSLFLHLQNPATPKTKPVKTRICRRSPIVHRSPESPASPTKDVQPQTPQNKSIFPTAEEYDTPLVFPSASTIISIPSPMDQDLSQAVESYKREMFQLTGDEQTVNACLVDLLIPTASILGSRGRVRFDRESFQVLKRGATDGKALFEACVDGLIMNQDGKAIQAFMEVKRELRALKKNVRMQEGAQMAAFVYSQGKTGKARSKKWMISMAGYEGYLTIATYSKRYVDFLYDELLDGNSAFMTMQEYGPFNLKTSSGQDGLESFLKCIAVLMEEPV</sequence>
<comment type="caution">
    <text evidence="2">The sequence shown here is derived from an EMBL/GenBank/DDBJ whole genome shotgun (WGS) entry which is preliminary data.</text>
</comment>
<dbReference type="Proteomes" id="UP001590951">
    <property type="component" value="Unassembled WGS sequence"/>
</dbReference>
<name>A0ABR4B0Q0_9LECA</name>
<feature type="compositionally biased region" description="Polar residues" evidence="1">
    <location>
        <begin position="35"/>
        <end position="53"/>
    </location>
</feature>
<keyword evidence="3" id="KW-1185">Reference proteome</keyword>
<reference evidence="2 3" key="1">
    <citation type="submission" date="2024-09" db="EMBL/GenBank/DDBJ databases">
        <title>Rethinking Asexuality: The Enigmatic Case of Functional Sexual Genes in Lepraria (Stereocaulaceae).</title>
        <authorList>
            <person name="Doellman M."/>
            <person name="Sun Y."/>
            <person name="Barcenas-Pena A."/>
            <person name="Lumbsch H.T."/>
            <person name="Grewe F."/>
        </authorList>
    </citation>
    <scope>NUCLEOTIDE SEQUENCE [LARGE SCALE GENOMIC DNA]</scope>
    <source>
        <strain evidence="2 3">Grewe 0041</strain>
    </source>
</reference>
<gene>
    <name evidence="2" type="ORF">ABVK25_009298</name>
</gene>